<dbReference type="Pfam" id="PF13556">
    <property type="entry name" value="HTH_30"/>
    <property type="match status" value="1"/>
</dbReference>
<dbReference type="PANTHER" id="PTHR33744:SF15">
    <property type="entry name" value="CARBOHYDRATE DIACID REGULATOR"/>
    <property type="match status" value="1"/>
</dbReference>
<reference evidence="5 6" key="1">
    <citation type="submission" date="2023-11" db="EMBL/GenBank/DDBJ databases">
        <title>Plant-associative lifestyle of Vibrio porteresiae and its evolutionary dynamics.</title>
        <authorList>
            <person name="Rameshkumar N."/>
            <person name="Kirti K."/>
        </authorList>
    </citation>
    <scope>NUCLEOTIDE SEQUENCE [LARGE SCALE GENOMIC DNA]</scope>
    <source>
        <strain evidence="5 6">MSSRF30</strain>
    </source>
</reference>
<dbReference type="InterPro" id="IPR025736">
    <property type="entry name" value="PucR_C-HTH_dom"/>
</dbReference>
<evidence type="ECO:0000259" key="4">
    <source>
        <dbReference type="Pfam" id="PF17853"/>
    </source>
</evidence>
<comment type="similarity">
    <text evidence="1">Belongs to the CdaR family.</text>
</comment>
<dbReference type="Proteomes" id="UP001304071">
    <property type="component" value="Chromosome 1"/>
</dbReference>
<name>A0ABZ0Q8E8_9VIBR</name>
<evidence type="ECO:0000313" key="6">
    <source>
        <dbReference type="Proteomes" id="UP001304071"/>
    </source>
</evidence>
<dbReference type="PANTHER" id="PTHR33744">
    <property type="entry name" value="CARBOHYDRATE DIACID REGULATOR"/>
    <property type="match status" value="1"/>
</dbReference>
<feature type="domain" description="Putative sugar diacid recognition" evidence="2">
    <location>
        <begin position="3"/>
        <end position="134"/>
    </location>
</feature>
<dbReference type="InterPro" id="IPR042070">
    <property type="entry name" value="PucR_C-HTH_sf"/>
</dbReference>
<dbReference type="Pfam" id="PF17853">
    <property type="entry name" value="GGDEF_2"/>
    <property type="match status" value="1"/>
</dbReference>
<feature type="domain" description="PucR C-terminal helix-turn-helix" evidence="3">
    <location>
        <begin position="311"/>
        <end position="367"/>
    </location>
</feature>
<dbReference type="InterPro" id="IPR008599">
    <property type="entry name" value="Diacid_rec"/>
</dbReference>
<protein>
    <submittedName>
        <fullName evidence="5">Sugar diacid recognition domain-containing protein</fullName>
    </submittedName>
</protein>
<dbReference type="InterPro" id="IPR051448">
    <property type="entry name" value="CdaR-like_regulators"/>
</dbReference>
<proteinExistence type="inferred from homology"/>
<keyword evidence="6" id="KW-1185">Reference proteome</keyword>
<feature type="domain" description="CdaR GGDEF-like" evidence="4">
    <location>
        <begin position="146"/>
        <end position="261"/>
    </location>
</feature>
<dbReference type="Pfam" id="PF05651">
    <property type="entry name" value="Diacid_rec"/>
    <property type="match status" value="1"/>
</dbReference>
<evidence type="ECO:0000313" key="5">
    <source>
        <dbReference type="EMBL" id="WPC72704.1"/>
    </source>
</evidence>
<dbReference type="InterPro" id="IPR041522">
    <property type="entry name" value="CdaR_GGDEF"/>
</dbReference>
<evidence type="ECO:0000259" key="3">
    <source>
        <dbReference type="Pfam" id="PF13556"/>
    </source>
</evidence>
<evidence type="ECO:0000256" key="1">
    <source>
        <dbReference type="ARBA" id="ARBA00006754"/>
    </source>
</evidence>
<gene>
    <name evidence="5" type="ORF">R8Z52_11255</name>
</gene>
<dbReference type="Gene3D" id="1.10.10.2840">
    <property type="entry name" value="PucR C-terminal helix-turn-helix domain"/>
    <property type="match status" value="1"/>
</dbReference>
<organism evidence="5 6">
    <name type="scientific">Vibrio porteresiae DSM 19223</name>
    <dbReference type="NCBI Taxonomy" id="1123496"/>
    <lineage>
        <taxon>Bacteria</taxon>
        <taxon>Pseudomonadati</taxon>
        <taxon>Pseudomonadota</taxon>
        <taxon>Gammaproteobacteria</taxon>
        <taxon>Vibrionales</taxon>
        <taxon>Vibrionaceae</taxon>
        <taxon>Vibrio</taxon>
    </lineage>
</organism>
<evidence type="ECO:0000259" key="2">
    <source>
        <dbReference type="Pfam" id="PF05651"/>
    </source>
</evidence>
<dbReference type="EMBL" id="CP138203">
    <property type="protein sequence ID" value="WPC72704.1"/>
    <property type="molecule type" value="Genomic_DNA"/>
</dbReference>
<sequence>MQLNEYTAGKIVERSYAIVGFPINVMNDKGIIVASSDPSRINTVHDGAVEVLRTGNAVKLDKLGAERIKGAKEGINIPIIFQSKIIGVIGVSGPIQVVEELAQLVNMATELILENLELMSKLHTDRKHKEDLLELLIKPNHPDNDYVDNLSQFIKYDLTGRKVVAIIKISNVEMMTATLFQELIDEIYMYDKGLLVSTFSMFKREIVVLKNSDKNNSQWIKELVRYMESHKGLTIRASLGGEFPELDGIPLSYQTARLALENRMDARKKVVCYSDDIVKYQFGTLENTPWIKQQLRTPLTALEEADPTLGLVLTIKTYLIQNCDQQQTCKKLGIHRNTLRYRLTRIGEITSLDFNKLNDLFKMYAAVNYYA</sequence>
<accession>A0ABZ0Q8E8</accession>